<keyword evidence="7" id="KW-0812">Transmembrane</keyword>
<proteinExistence type="predicted"/>
<evidence type="ECO:0000256" key="1">
    <source>
        <dbReference type="ARBA" id="ARBA00022448"/>
    </source>
</evidence>
<keyword evidence="3 6" id="KW-0479">Metal-binding</keyword>
<keyword evidence="10" id="KW-1185">Reference proteome</keyword>
<dbReference type="InterPro" id="IPR009056">
    <property type="entry name" value="Cyt_c-like_dom"/>
</dbReference>
<evidence type="ECO:0000256" key="2">
    <source>
        <dbReference type="ARBA" id="ARBA00022617"/>
    </source>
</evidence>
<name>A0ABY5AJV7_9CYAN</name>
<dbReference type="Pfam" id="PF13442">
    <property type="entry name" value="Cytochrome_CBB3"/>
    <property type="match status" value="1"/>
</dbReference>
<keyword evidence="7" id="KW-1133">Transmembrane helix</keyword>
<protein>
    <submittedName>
        <fullName evidence="9">Cytochrome c</fullName>
    </submittedName>
</protein>
<accession>A0ABY5AJV7</accession>
<evidence type="ECO:0000259" key="8">
    <source>
        <dbReference type="PROSITE" id="PS51007"/>
    </source>
</evidence>
<evidence type="ECO:0000256" key="3">
    <source>
        <dbReference type="ARBA" id="ARBA00022723"/>
    </source>
</evidence>
<sequence>MKTPALHFNVDRLIRQLSICTMVGLLLIGLSMFTIHQLQVSDPYIQEVLALDGDPEQGYAIFQMNCSGCHGDGSNGMVGPSLRDISAHKSRASLIRQVIKGDTPPMPQFQPSPQIMSDLLAYLETL</sequence>
<keyword evidence="1" id="KW-0813">Transport</keyword>
<evidence type="ECO:0000313" key="9">
    <source>
        <dbReference type="EMBL" id="USR89472.1"/>
    </source>
</evidence>
<dbReference type="RefSeq" id="WP_252660011.1">
    <property type="nucleotide sequence ID" value="NZ_CP098611.1"/>
</dbReference>
<feature type="transmembrane region" description="Helical" evidence="7">
    <location>
        <begin position="13"/>
        <end position="35"/>
    </location>
</feature>
<evidence type="ECO:0000313" key="10">
    <source>
        <dbReference type="Proteomes" id="UP001056708"/>
    </source>
</evidence>
<evidence type="ECO:0000256" key="4">
    <source>
        <dbReference type="ARBA" id="ARBA00022982"/>
    </source>
</evidence>
<keyword evidence="2 6" id="KW-0349">Heme</keyword>
<evidence type="ECO:0000256" key="7">
    <source>
        <dbReference type="SAM" id="Phobius"/>
    </source>
</evidence>
<dbReference type="PANTHER" id="PTHR37823">
    <property type="entry name" value="CYTOCHROME C-553-LIKE"/>
    <property type="match status" value="1"/>
</dbReference>
<dbReference type="InterPro" id="IPR036909">
    <property type="entry name" value="Cyt_c-like_dom_sf"/>
</dbReference>
<dbReference type="Proteomes" id="UP001056708">
    <property type="component" value="Chromosome"/>
</dbReference>
<dbReference type="EMBL" id="CP098611">
    <property type="protein sequence ID" value="USR89472.1"/>
    <property type="molecule type" value="Genomic_DNA"/>
</dbReference>
<dbReference type="PROSITE" id="PS51007">
    <property type="entry name" value="CYTC"/>
    <property type="match status" value="1"/>
</dbReference>
<keyword evidence="5 6" id="KW-0408">Iron</keyword>
<evidence type="ECO:0000256" key="6">
    <source>
        <dbReference type="PROSITE-ProRule" id="PRU00433"/>
    </source>
</evidence>
<gene>
    <name evidence="9" type="ORF">NEA10_11270</name>
</gene>
<keyword evidence="4" id="KW-0249">Electron transport</keyword>
<dbReference type="InterPro" id="IPR051811">
    <property type="entry name" value="Cytochrome_c550/c551-like"/>
</dbReference>
<reference evidence="9" key="1">
    <citation type="submission" date="2022-06" db="EMBL/GenBank/DDBJ databases">
        <title>Genome sequence of Phormidium yuhuli AB48 isolated from an industrial photobioreactor environment.</title>
        <authorList>
            <person name="Qiu Y."/>
            <person name="Noonan A.J.C."/>
            <person name="Dofher K."/>
            <person name="Koch M."/>
            <person name="Kieft B."/>
            <person name="Lin X."/>
            <person name="Ziels R.M."/>
            <person name="Hallam S.J."/>
        </authorList>
    </citation>
    <scope>NUCLEOTIDE SEQUENCE</scope>
    <source>
        <strain evidence="9">AB48</strain>
    </source>
</reference>
<dbReference type="Gene3D" id="1.10.760.10">
    <property type="entry name" value="Cytochrome c-like domain"/>
    <property type="match status" value="1"/>
</dbReference>
<keyword evidence="7" id="KW-0472">Membrane</keyword>
<dbReference type="SUPFAM" id="SSF46626">
    <property type="entry name" value="Cytochrome c"/>
    <property type="match status" value="1"/>
</dbReference>
<evidence type="ECO:0000256" key="5">
    <source>
        <dbReference type="ARBA" id="ARBA00023004"/>
    </source>
</evidence>
<organism evidence="9 10">
    <name type="scientific">Phormidium yuhuli AB48</name>
    <dbReference type="NCBI Taxonomy" id="2940671"/>
    <lineage>
        <taxon>Bacteria</taxon>
        <taxon>Bacillati</taxon>
        <taxon>Cyanobacteriota</taxon>
        <taxon>Cyanophyceae</taxon>
        <taxon>Oscillatoriophycideae</taxon>
        <taxon>Oscillatoriales</taxon>
        <taxon>Oscillatoriaceae</taxon>
        <taxon>Phormidium</taxon>
        <taxon>Phormidium yuhuli</taxon>
    </lineage>
</organism>
<feature type="domain" description="Cytochrome c" evidence="8">
    <location>
        <begin position="53"/>
        <end position="126"/>
    </location>
</feature>
<dbReference type="PANTHER" id="PTHR37823:SF1">
    <property type="entry name" value="CYTOCHROME C-553-LIKE"/>
    <property type="match status" value="1"/>
</dbReference>